<reference evidence="2" key="1">
    <citation type="submission" date="2020-10" db="EMBL/GenBank/DDBJ databases">
        <authorList>
            <person name="Gilroy R."/>
        </authorList>
    </citation>
    <scope>NUCLEOTIDE SEQUENCE</scope>
    <source>
        <strain evidence="2">1383</strain>
    </source>
</reference>
<feature type="transmembrane region" description="Helical" evidence="1">
    <location>
        <begin position="150"/>
        <end position="173"/>
    </location>
</feature>
<protein>
    <submittedName>
        <fullName evidence="2">DUF3267 domain-containing protein</fullName>
    </submittedName>
</protein>
<reference evidence="2" key="2">
    <citation type="journal article" date="2021" name="PeerJ">
        <title>Extensive microbial diversity within the chicken gut microbiome revealed by metagenomics and culture.</title>
        <authorList>
            <person name="Gilroy R."/>
            <person name="Ravi A."/>
            <person name="Getino M."/>
            <person name="Pursley I."/>
            <person name="Horton D.L."/>
            <person name="Alikhan N.F."/>
            <person name="Baker D."/>
            <person name="Gharbi K."/>
            <person name="Hall N."/>
            <person name="Watson M."/>
            <person name="Adriaenssens E.M."/>
            <person name="Foster-Nyarko E."/>
            <person name="Jarju S."/>
            <person name="Secka A."/>
            <person name="Antonio M."/>
            <person name="Oren A."/>
            <person name="Chaudhuri R.R."/>
            <person name="La Ragione R."/>
            <person name="Hildebrand F."/>
            <person name="Pallen M.J."/>
        </authorList>
    </citation>
    <scope>NUCLEOTIDE SEQUENCE</scope>
    <source>
        <strain evidence="2">1383</strain>
    </source>
</reference>
<dbReference type="Pfam" id="PF11667">
    <property type="entry name" value="DUF3267"/>
    <property type="match status" value="1"/>
</dbReference>
<accession>A0A9D1H7T2</accession>
<feature type="transmembrane region" description="Helical" evidence="1">
    <location>
        <begin position="124"/>
        <end position="144"/>
    </location>
</feature>
<dbReference type="Proteomes" id="UP000824161">
    <property type="component" value="Unassembled WGS sequence"/>
</dbReference>
<dbReference type="AlphaFoldDB" id="A0A9D1H7T2"/>
<comment type="caution">
    <text evidence="2">The sequence shown here is derived from an EMBL/GenBank/DDBJ whole genome shotgun (WGS) entry which is preliminary data.</text>
</comment>
<proteinExistence type="predicted"/>
<evidence type="ECO:0000256" key="1">
    <source>
        <dbReference type="SAM" id="Phobius"/>
    </source>
</evidence>
<evidence type="ECO:0000313" key="3">
    <source>
        <dbReference type="Proteomes" id="UP000824161"/>
    </source>
</evidence>
<feature type="transmembrane region" description="Helical" evidence="1">
    <location>
        <begin position="21"/>
        <end position="43"/>
    </location>
</feature>
<name>A0A9D1H7T2_9FLAO</name>
<sequence length="203" mass="22493">MGKVGTMEYRITLEQANRQTARYILWPVLLLAAAVFIARLSHWDFSFWTQAHAWGLGPWLLRYVMWLLIFVAVLLAGVFVHEGLHGVAIVLLARGGWRSLEFGFDRKTLSPFAHSRVPLRAWQMTVVCLAPLVGLGLLPAVAAVMGGSVFVYALSVIFIVASGGDMLYVGMLARYAKGRDWVRDLPDAVGFSLEGSGKEKEKE</sequence>
<keyword evidence="1" id="KW-0472">Membrane</keyword>
<keyword evidence="1" id="KW-0812">Transmembrane</keyword>
<gene>
    <name evidence="2" type="ORF">IAC44_00205</name>
</gene>
<dbReference type="EMBL" id="DVLY01000004">
    <property type="protein sequence ID" value="HIT97240.1"/>
    <property type="molecule type" value="Genomic_DNA"/>
</dbReference>
<organism evidence="2 3">
    <name type="scientific">Candidatus Merdimorpha stercoravium</name>
    <dbReference type="NCBI Taxonomy" id="2840863"/>
    <lineage>
        <taxon>Bacteria</taxon>
        <taxon>Pseudomonadati</taxon>
        <taxon>Bacteroidota</taxon>
        <taxon>Flavobacteriia</taxon>
        <taxon>Flavobacteriales</taxon>
        <taxon>Candidatus Merdimorpha</taxon>
    </lineage>
</organism>
<keyword evidence="1" id="KW-1133">Transmembrane helix</keyword>
<dbReference type="InterPro" id="IPR021683">
    <property type="entry name" value="DUF3267"/>
</dbReference>
<feature type="transmembrane region" description="Helical" evidence="1">
    <location>
        <begin position="63"/>
        <end position="92"/>
    </location>
</feature>
<evidence type="ECO:0000313" key="2">
    <source>
        <dbReference type="EMBL" id="HIT97240.1"/>
    </source>
</evidence>